<keyword evidence="16" id="KW-1185">Reference proteome</keyword>
<dbReference type="Pfam" id="PF03626">
    <property type="entry name" value="COX4_pro"/>
    <property type="match status" value="1"/>
</dbReference>
<dbReference type="InterPro" id="IPR005171">
    <property type="entry name" value="Cyt_c_oxidase_su4_prok"/>
</dbReference>
<protein>
    <recommendedName>
        <fullName evidence="4">Cytochrome bo(3) ubiquinol oxidase subunit 4</fullName>
    </recommendedName>
    <alternativeName>
        <fullName evidence="13">Cytochrome o ubiquinol oxidase subunit 4</fullName>
    </alternativeName>
    <alternativeName>
        <fullName evidence="10">Oxidase bo(3) subunit 4</fullName>
    </alternativeName>
    <alternativeName>
        <fullName evidence="11">Ubiquinol oxidase polypeptide IV</fullName>
    </alternativeName>
    <alternativeName>
        <fullName evidence="12">Ubiquinol oxidase subunit 4</fullName>
    </alternativeName>
</protein>
<evidence type="ECO:0000256" key="1">
    <source>
        <dbReference type="ARBA" id="ARBA00004651"/>
    </source>
</evidence>
<sequence>MTKPNTGEVNPKDTAAHEIRSYATGFVISLILTIAAFAAVLSDLSPTLKILIICIAALLQVTTHLRNFLHLSFSGNQSREDLLLVLFSASLLSIMAGGTIWILSDLHGRMHGDQAAHAEPAEHSHNRAPED</sequence>
<evidence type="ECO:0000256" key="5">
    <source>
        <dbReference type="ARBA" id="ARBA00022475"/>
    </source>
</evidence>
<accession>A0A062UGC2</accession>
<comment type="similarity">
    <text evidence="2">Belongs to the cytochrome c oxidase bacterial subunit 4 family.</text>
</comment>
<feature type="transmembrane region" description="Helical" evidence="14">
    <location>
        <begin position="81"/>
        <end position="103"/>
    </location>
</feature>
<evidence type="ECO:0000256" key="12">
    <source>
        <dbReference type="ARBA" id="ARBA00031887"/>
    </source>
</evidence>
<keyword evidence="5" id="KW-1003">Cell membrane</keyword>
<keyword evidence="6 14" id="KW-0812">Transmembrane</keyword>
<feature type="transmembrane region" description="Helical" evidence="14">
    <location>
        <begin position="21"/>
        <end position="42"/>
    </location>
</feature>
<evidence type="ECO:0000256" key="10">
    <source>
        <dbReference type="ARBA" id="ARBA00030071"/>
    </source>
</evidence>
<evidence type="ECO:0000256" key="13">
    <source>
        <dbReference type="ARBA" id="ARBA00032185"/>
    </source>
</evidence>
<comment type="subcellular location">
    <subcellularLocation>
        <location evidence="1">Cell membrane</location>
        <topology evidence="1">Multi-pass membrane protein</topology>
    </subcellularLocation>
</comment>
<evidence type="ECO:0000313" key="16">
    <source>
        <dbReference type="Proteomes" id="UP000027037"/>
    </source>
</evidence>
<dbReference type="PANTHER" id="PTHR36835:SF1">
    <property type="entry name" value="CYTOCHROME BO(3) UBIQUINOL OXIDASE SUBUNIT 4"/>
    <property type="match status" value="1"/>
</dbReference>
<dbReference type="GO" id="GO:0005886">
    <property type="term" value="C:plasma membrane"/>
    <property type="evidence" value="ECO:0007669"/>
    <property type="project" value="UniProtKB-SubCell"/>
</dbReference>
<feature type="transmembrane region" description="Helical" evidence="14">
    <location>
        <begin position="48"/>
        <end position="69"/>
    </location>
</feature>
<name>A0A062UGC2_9PROT</name>
<dbReference type="GO" id="GO:0009319">
    <property type="term" value="C:cytochrome o ubiquinol oxidase complex"/>
    <property type="evidence" value="ECO:0007669"/>
    <property type="project" value="TreeGrafter"/>
</dbReference>
<evidence type="ECO:0000256" key="8">
    <source>
        <dbReference type="ARBA" id="ARBA00023136"/>
    </source>
</evidence>
<evidence type="ECO:0000313" key="15">
    <source>
        <dbReference type="EMBL" id="KCZ57377.1"/>
    </source>
</evidence>
<dbReference type="EMBL" id="AWFF01000001">
    <property type="protein sequence ID" value="KCZ57377.1"/>
    <property type="molecule type" value="Genomic_DNA"/>
</dbReference>
<evidence type="ECO:0000256" key="6">
    <source>
        <dbReference type="ARBA" id="ARBA00022692"/>
    </source>
</evidence>
<evidence type="ECO:0000256" key="2">
    <source>
        <dbReference type="ARBA" id="ARBA00008079"/>
    </source>
</evidence>
<evidence type="ECO:0000256" key="9">
    <source>
        <dbReference type="ARBA" id="ARBA00025694"/>
    </source>
</evidence>
<evidence type="ECO:0000256" key="4">
    <source>
        <dbReference type="ARBA" id="ARBA00014689"/>
    </source>
</evidence>
<dbReference type="InterPro" id="IPR050968">
    <property type="entry name" value="Cytochrome_c_oxidase_bac_sub4"/>
</dbReference>
<keyword evidence="7 14" id="KW-1133">Transmembrane helix</keyword>
<dbReference type="RefSeq" id="WP_051600995.1">
    <property type="nucleotide sequence ID" value="NZ_AWFF01000001.1"/>
</dbReference>
<evidence type="ECO:0000256" key="7">
    <source>
        <dbReference type="ARBA" id="ARBA00022989"/>
    </source>
</evidence>
<comment type="subunit">
    <text evidence="3">Heterooctamer of two A chains, two B chains, two C chains and two D chains.</text>
</comment>
<proteinExistence type="inferred from homology"/>
<dbReference type="OrthoDB" id="7278008at2"/>
<dbReference type="STRING" id="1280946.HY29_01220"/>
<dbReference type="GO" id="GO:0019646">
    <property type="term" value="P:aerobic electron transport chain"/>
    <property type="evidence" value="ECO:0007669"/>
    <property type="project" value="TreeGrafter"/>
</dbReference>
<comment type="caution">
    <text evidence="15">The sequence shown here is derived from an EMBL/GenBank/DDBJ whole genome shotgun (WGS) entry which is preliminary data.</text>
</comment>
<dbReference type="eggNOG" id="COG3125">
    <property type="taxonomic scope" value="Bacteria"/>
</dbReference>
<evidence type="ECO:0000256" key="14">
    <source>
        <dbReference type="SAM" id="Phobius"/>
    </source>
</evidence>
<reference evidence="15 16" key="1">
    <citation type="journal article" date="2014" name="Antonie Van Leeuwenhoek">
        <title>Hyphomonas beringensis sp. nov. and Hyphomonas chukchiensis sp. nov., isolated from surface seawater of the Bering Sea and Chukchi Sea.</title>
        <authorList>
            <person name="Li C."/>
            <person name="Lai Q."/>
            <person name="Li G."/>
            <person name="Dong C."/>
            <person name="Wang J."/>
            <person name="Liao Y."/>
            <person name="Shao Z."/>
        </authorList>
    </citation>
    <scope>NUCLEOTIDE SEQUENCE [LARGE SCALE GENOMIC DNA]</scope>
    <source>
        <strain evidence="15 16">25B14_1</strain>
    </source>
</reference>
<dbReference type="Proteomes" id="UP000027037">
    <property type="component" value="Unassembled WGS sequence"/>
</dbReference>
<dbReference type="GO" id="GO:0015990">
    <property type="term" value="P:electron transport coupled proton transport"/>
    <property type="evidence" value="ECO:0007669"/>
    <property type="project" value="TreeGrafter"/>
</dbReference>
<dbReference type="AlphaFoldDB" id="A0A062UGC2"/>
<evidence type="ECO:0000256" key="3">
    <source>
        <dbReference type="ARBA" id="ARBA00011700"/>
    </source>
</evidence>
<keyword evidence="8 14" id="KW-0472">Membrane</keyword>
<gene>
    <name evidence="15" type="ORF">HY29_01220</name>
</gene>
<dbReference type="GO" id="GO:0009486">
    <property type="term" value="F:cytochrome bo3 ubiquinol oxidase activity"/>
    <property type="evidence" value="ECO:0007669"/>
    <property type="project" value="TreeGrafter"/>
</dbReference>
<organism evidence="15 16">
    <name type="scientific">Hyphomonas beringensis</name>
    <dbReference type="NCBI Taxonomy" id="1280946"/>
    <lineage>
        <taxon>Bacteria</taxon>
        <taxon>Pseudomonadati</taxon>
        <taxon>Pseudomonadota</taxon>
        <taxon>Alphaproteobacteria</taxon>
        <taxon>Hyphomonadales</taxon>
        <taxon>Hyphomonadaceae</taxon>
        <taxon>Hyphomonas</taxon>
    </lineage>
</organism>
<dbReference type="GO" id="GO:0015078">
    <property type="term" value="F:proton transmembrane transporter activity"/>
    <property type="evidence" value="ECO:0007669"/>
    <property type="project" value="TreeGrafter"/>
</dbReference>
<dbReference type="PATRIC" id="fig|1280946.3.peg.235"/>
<comment type="function">
    <text evidence="9">Cytochrome bo(3) ubiquinol terminal oxidase is the component of the aerobic respiratory chain of E.coli that predominates when cells are grown at high aeration. Has proton pump activity across the membrane in addition to electron transfer, pumping 2 protons/electron.</text>
</comment>
<evidence type="ECO:0000256" key="11">
    <source>
        <dbReference type="ARBA" id="ARBA00030211"/>
    </source>
</evidence>
<dbReference type="PANTHER" id="PTHR36835">
    <property type="entry name" value="CYTOCHROME BO(3) UBIQUINOL OXIDASE SUBUNIT 4"/>
    <property type="match status" value="1"/>
</dbReference>